<dbReference type="RefSeq" id="XP_022493686.1">
    <property type="nucleotide sequence ID" value="XM_022627062.1"/>
</dbReference>
<evidence type="ECO:0000256" key="1">
    <source>
        <dbReference type="ARBA" id="ARBA00022679"/>
    </source>
</evidence>
<keyword evidence="4" id="KW-1185">Reference proteome</keyword>
<evidence type="ECO:0000313" key="4">
    <source>
        <dbReference type="Proteomes" id="UP000177622"/>
    </source>
</evidence>
<name>A0A1F5LYL7_PENAI</name>
<proteinExistence type="predicted"/>
<comment type="caution">
    <text evidence="3">The sequence shown here is derived from an EMBL/GenBank/DDBJ whole genome shotgun (WGS) entry which is preliminary data.</text>
</comment>
<dbReference type="GO" id="GO:0016746">
    <property type="term" value="F:acyltransferase activity"/>
    <property type="evidence" value="ECO:0007669"/>
    <property type="project" value="UniProtKB-KW"/>
</dbReference>
<evidence type="ECO:0000313" key="3">
    <source>
        <dbReference type="EMBL" id="OGE58263.1"/>
    </source>
</evidence>
<keyword evidence="1" id="KW-0808">Transferase</keyword>
<dbReference type="InterPro" id="IPR051283">
    <property type="entry name" value="Sec_Metabolite_Acyltrans"/>
</dbReference>
<reference evidence="3 4" key="1">
    <citation type="journal article" date="2016" name="Sci. Rep.">
        <title>Penicillium arizonense, a new, genome sequenced fungal species, reveals a high chemical diversity in secreted metabolites.</title>
        <authorList>
            <person name="Grijseels S."/>
            <person name="Nielsen J.C."/>
            <person name="Randelovic M."/>
            <person name="Nielsen J."/>
            <person name="Nielsen K.F."/>
            <person name="Workman M."/>
            <person name="Frisvad J.C."/>
        </authorList>
    </citation>
    <scope>NUCLEOTIDE SEQUENCE [LARGE SCALE GENOMIC DNA]</scope>
    <source>
        <strain evidence="3 4">CBS 141311</strain>
    </source>
</reference>
<accession>A0A1F5LYL7</accession>
<dbReference type="EMBL" id="LXJU01000001">
    <property type="protein sequence ID" value="OGE58263.1"/>
    <property type="molecule type" value="Genomic_DNA"/>
</dbReference>
<evidence type="ECO:0000256" key="2">
    <source>
        <dbReference type="ARBA" id="ARBA00023315"/>
    </source>
</evidence>
<dbReference type="PANTHER" id="PTHR31896:SF64">
    <property type="entry name" value="TRICHOTHECENE 3-O-ACETYLTRANSFERASE"/>
    <property type="match status" value="1"/>
</dbReference>
<dbReference type="PANTHER" id="PTHR31896">
    <property type="entry name" value="FAMILY REGULATORY PROTEIN, PUTATIVE (AFU_ORTHOLOGUE AFUA_3G14730)-RELATED"/>
    <property type="match status" value="1"/>
</dbReference>
<organism evidence="3 4">
    <name type="scientific">Penicillium arizonense</name>
    <dbReference type="NCBI Taxonomy" id="1835702"/>
    <lineage>
        <taxon>Eukaryota</taxon>
        <taxon>Fungi</taxon>
        <taxon>Dikarya</taxon>
        <taxon>Ascomycota</taxon>
        <taxon>Pezizomycotina</taxon>
        <taxon>Eurotiomycetes</taxon>
        <taxon>Eurotiomycetidae</taxon>
        <taxon>Eurotiales</taxon>
        <taxon>Aspergillaceae</taxon>
        <taxon>Penicillium</taxon>
    </lineage>
</organism>
<dbReference type="Pfam" id="PF02458">
    <property type="entry name" value="Transferase"/>
    <property type="match status" value="1"/>
</dbReference>
<dbReference type="AlphaFoldDB" id="A0A1F5LYL7"/>
<dbReference type="Gene3D" id="3.30.559.10">
    <property type="entry name" value="Chloramphenicol acetyltransferase-like domain"/>
    <property type="match status" value="2"/>
</dbReference>
<gene>
    <name evidence="3" type="ORF">PENARI_c001G11855</name>
</gene>
<dbReference type="OrthoDB" id="1862401at2759"/>
<dbReference type="InterPro" id="IPR023213">
    <property type="entry name" value="CAT-like_dom_sf"/>
</dbReference>
<protein>
    <recommendedName>
        <fullName evidence="5">Condensation domain-containing protein</fullName>
    </recommendedName>
</protein>
<sequence>MNVMQIEPSSTLIDESHMLSIKHHPHHVLPNTPHQIKVEANPLERFASLDESYVPSVPLLPLSPGPRPVFRLQSNFLADGIVLAVGFHHSVFDATGAGRLIEILAECCRDPGSQALASTTELEEEIKLRRLVDNTGMVTAGSYRQHEAQNRKVEMSTGDSNWIPPKLAVYSFHFSAATIAQLKIACNGVLSDIRAQQHDDERPVDESREPMQEFISTNDIFTALVAIDIYKARSHQTADVQAKTSPEMVMIVNLREKLASLPSTYLGNAVSVIRAHAHPQDTLPNPAVSVSRQHQHPSICSTALLQITALALQLRQKLASIDDAHVRQYLAHLMRNQDWSHIGTLLPGTMVSSWRHLKVYSLDFGPSLGQVIEFNPQATLVDGICTIQPERAGDVDGESPGWEACVTLQSDAMESFLRDGLCSALSLGKIARYTS</sequence>
<dbReference type="Proteomes" id="UP000177622">
    <property type="component" value="Unassembled WGS sequence"/>
</dbReference>
<evidence type="ECO:0008006" key="5">
    <source>
        <dbReference type="Google" id="ProtNLM"/>
    </source>
</evidence>
<keyword evidence="2" id="KW-0012">Acyltransferase</keyword>
<dbReference type="STRING" id="1835702.A0A1F5LYL7"/>
<dbReference type="GeneID" id="34571796"/>